<keyword evidence="1" id="KW-0472">Membrane</keyword>
<evidence type="ECO:0008006" key="4">
    <source>
        <dbReference type="Google" id="ProtNLM"/>
    </source>
</evidence>
<sequence length="190" mass="20827">MSKGLEVFDRILIFILGLGLLALGLIPLGLRYDIPWWSDVTATLDRKFIGSIPDAGWYGTALIIACVLLAFLGFWLILANIQNRGFNRRALIAERPDGEIGGGDTLVNVNRLAAAACSYAETLEPIVGATQNVAFIGDRPTATFTITARPDYDMNTVFSTVENLDADFRDAVDTMDIDTVFKVHFDRIAP</sequence>
<protein>
    <recommendedName>
        <fullName evidence="4">Alkaline shock response membrane anchor protein AmaP</fullName>
    </recommendedName>
</protein>
<accession>A0A931GY07</accession>
<gene>
    <name evidence="2" type="ORF">IW254_001953</name>
</gene>
<comment type="caution">
    <text evidence="2">The sequence shown here is derived from an EMBL/GenBank/DDBJ whole genome shotgun (WGS) entry which is preliminary data.</text>
</comment>
<evidence type="ECO:0000313" key="2">
    <source>
        <dbReference type="EMBL" id="MBG6122984.1"/>
    </source>
</evidence>
<evidence type="ECO:0000313" key="3">
    <source>
        <dbReference type="Proteomes" id="UP000658613"/>
    </source>
</evidence>
<keyword evidence="3" id="KW-1185">Reference proteome</keyword>
<reference evidence="2" key="1">
    <citation type="submission" date="2020-11" db="EMBL/GenBank/DDBJ databases">
        <title>Sequencing the genomes of 1000 actinobacteria strains.</title>
        <authorList>
            <person name="Klenk H.-P."/>
        </authorList>
    </citation>
    <scope>NUCLEOTIDE SEQUENCE</scope>
    <source>
        <strain evidence="2">DSM 45632</strain>
    </source>
</reference>
<name>A0A931GY07_9CORY</name>
<feature type="transmembrane region" description="Helical" evidence="1">
    <location>
        <begin position="55"/>
        <end position="79"/>
    </location>
</feature>
<proteinExistence type="predicted"/>
<dbReference type="Proteomes" id="UP000658613">
    <property type="component" value="Unassembled WGS sequence"/>
</dbReference>
<keyword evidence="1" id="KW-0812">Transmembrane</keyword>
<dbReference type="EMBL" id="JADOUE010000001">
    <property type="protein sequence ID" value="MBG6122984.1"/>
    <property type="molecule type" value="Genomic_DNA"/>
</dbReference>
<evidence type="ECO:0000256" key="1">
    <source>
        <dbReference type="SAM" id="Phobius"/>
    </source>
</evidence>
<keyword evidence="1" id="KW-1133">Transmembrane helix</keyword>
<dbReference type="AlphaFoldDB" id="A0A931GY07"/>
<organism evidence="2 3">
    <name type="scientific">Corynebacterium aquatimens</name>
    <dbReference type="NCBI Taxonomy" id="1190508"/>
    <lineage>
        <taxon>Bacteria</taxon>
        <taxon>Bacillati</taxon>
        <taxon>Actinomycetota</taxon>
        <taxon>Actinomycetes</taxon>
        <taxon>Mycobacteriales</taxon>
        <taxon>Corynebacteriaceae</taxon>
        <taxon>Corynebacterium</taxon>
    </lineage>
</organism>
<dbReference type="RefSeq" id="WP_196825284.1">
    <property type="nucleotide sequence ID" value="NZ_CP046980.1"/>
</dbReference>